<gene>
    <name evidence="1" type="ORF">KX928_05100</name>
</gene>
<dbReference type="Pfam" id="PF05013">
    <property type="entry name" value="FGase"/>
    <property type="match status" value="1"/>
</dbReference>
<dbReference type="InterPro" id="IPR007709">
    <property type="entry name" value="N-FG_amidohydro"/>
</dbReference>
<dbReference type="Proteomes" id="UP001138661">
    <property type="component" value="Unassembled WGS sequence"/>
</dbReference>
<dbReference type="AlphaFoldDB" id="A0A9X1JZG4"/>
<dbReference type="PIRSF" id="PIRSF029730">
    <property type="entry name" value="UCP029730"/>
    <property type="match status" value="1"/>
</dbReference>
<proteinExistence type="predicted"/>
<evidence type="ECO:0000313" key="1">
    <source>
        <dbReference type="EMBL" id="MBW4707159.1"/>
    </source>
</evidence>
<sequence>MNAVVEPAIVTRADAGSGIVLVCEHASNHFPDVYDGLGLSEEVRNSHAAWDPGALGVAERLSEKLDAPLIAGAVSRLIYDCNRPPDAPGAMLTRSEAYDIPGNIGLSADEKAARVAQIYDPFHATVSAVLDKAKARVMITVHSFTRVYLGQSRAVEIGVLHDSDARLADAMLKTAGDHIALVTQRNAPYGPGDGVMHTLKKHGISRGIPHVMLEVRNDLIETPEAREGMATQLAAWLHHALSQLGAEHARI</sequence>
<keyword evidence="2" id="KW-1185">Reference proteome</keyword>
<dbReference type="InterPro" id="IPR011227">
    <property type="entry name" value="UCP029730"/>
</dbReference>
<protein>
    <submittedName>
        <fullName evidence="1">N-formylglutamate amidohydrolase</fullName>
    </submittedName>
</protein>
<evidence type="ECO:0000313" key="2">
    <source>
        <dbReference type="Proteomes" id="UP001138661"/>
    </source>
</evidence>
<dbReference type="EMBL" id="JAHXDN010000001">
    <property type="protein sequence ID" value="MBW4707159.1"/>
    <property type="molecule type" value="Genomic_DNA"/>
</dbReference>
<comment type="caution">
    <text evidence="1">The sequence shown here is derived from an EMBL/GenBank/DDBJ whole genome shotgun (WGS) entry which is preliminary data.</text>
</comment>
<organism evidence="1 2">
    <name type="scientific">Roseobacter insulae</name>
    <dbReference type="NCBI Taxonomy" id="2859783"/>
    <lineage>
        <taxon>Bacteria</taxon>
        <taxon>Pseudomonadati</taxon>
        <taxon>Pseudomonadota</taxon>
        <taxon>Alphaproteobacteria</taxon>
        <taxon>Rhodobacterales</taxon>
        <taxon>Roseobacteraceae</taxon>
        <taxon>Roseobacter</taxon>
    </lineage>
</organism>
<name>A0A9X1JZG4_9RHOB</name>
<reference evidence="1" key="1">
    <citation type="submission" date="2021-07" db="EMBL/GenBank/DDBJ databases">
        <title>Roseobacter insulae sp. nov., isolated from a tidal flat.</title>
        <authorList>
            <person name="Park S."/>
            <person name="Yoon J.-H."/>
        </authorList>
    </citation>
    <scope>NUCLEOTIDE SEQUENCE</scope>
    <source>
        <strain evidence="1">YSTF-M11</strain>
    </source>
</reference>
<accession>A0A9X1JZG4</accession>